<dbReference type="GO" id="GO:0042393">
    <property type="term" value="F:histone binding"/>
    <property type="evidence" value="ECO:0007669"/>
    <property type="project" value="TreeGrafter"/>
</dbReference>
<keyword evidence="6" id="KW-0131">Cell cycle</keyword>
<dbReference type="GO" id="GO:0051301">
    <property type="term" value="P:cell division"/>
    <property type="evidence" value="ECO:0007669"/>
    <property type="project" value="UniProtKB-KW"/>
</dbReference>
<feature type="region of interest" description="Disordered" evidence="7">
    <location>
        <begin position="772"/>
        <end position="857"/>
    </location>
</feature>
<comment type="subcellular location">
    <subcellularLocation>
        <location evidence="1">Nucleus</location>
    </subcellularLocation>
</comment>
<dbReference type="InterPro" id="IPR032682">
    <property type="entry name" value="Cnd1_C"/>
</dbReference>
<evidence type="ECO:0000256" key="7">
    <source>
        <dbReference type="SAM" id="MobiDB-lite"/>
    </source>
</evidence>
<dbReference type="GO" id="GO:0000779">
    <property type="term" value="C:condensed chromosome, centromeric region"/>
    <property type="evidence" value="ECO:0007669"/>
    <property type="project" value="TreeGrafter"/>
</dbReference>
<dbReference type="GO" id="GO:0005634">
    <property type="term" value="C:nucleus"/>
    <property type="evidence" value="ECO:0007669"/>
    <property type="project" value="UniProtKB-SubCell"/>
</dbReference>
<dbReference type="Pfam" id="PF12717">
    <property type="entry name" value="Cnd1"/>
    <property type="match status" value="1"/>
</dbReference>
<name>A0A6B2KXT0_9EUKA</name>
<evidence type="ECO:0000256" key="2">
    <source>
        <dbReference type="ARBA" id="ARBA00022618"/>
    </source>
</evidence>
<feature type="region of interest" description="Disordered" evidence="7">
    <location>
        <begin position="688"/>
        <end position="710"/>
    </location>
</feature>
<organism evidence="9">
    <name type="scientific">Arcella intermedia</name>
    <dbReference type="NCBI Taxonomy" id="1963864"/>
    <lineage>
        <taxon>Eukaryota</taxon>
        <taxon>Amoebozoa</taxon>
        <taxon>Tubulinea</taxon>
        <taxon>Elardia</taxon>
        <taxon>Arcellinida</taxon>
        <taxon>Sphaerothecina</taxon>
        <taxon>Arcellidae</taxon>
        <taxon>Arcella</taxon>
    </lineage>
</organism>
<evidence type="ECO:0000256" key="3">
    <source>
        <dbReference type="ARBA" id="ARBA00022776"/>
    </source>
</evidence>
<keyword evidence="2" id="KW-0132">Cell division</keyword>
<reference evidence="9" key="1">
    <citation type="journal article" date="2020" name="J. Eukaryot. Microbiol.">
        <title>De novo Sequencing, Assembly and Annotation of the Transcriptome for the Free-Living Testate Amoeba Arcella intermedia.</title>
        <authorList>
            <person name="Ribeiro G.M."/>
            <person name="Porfirio-Sousa A.L."/>
            <person name="Maurer-Alcala X.X."/>
            <person name="Katz L.A."/>
            <person name="Lahr D.J.G."/>
        </authorList>
    </citation>
    <scope>NUCLEOTIDE SEQUENCE</scope>
</reference>
<keyword evidence="5" id="KW-0539">Nucleus</keyword>
<dbReference type="PANTHER" id="PTHR14222:SF1">
    <property type="entry name" value="CONDENSIN-2 COMPLEX SUBUNIT D3"/>
    <property type="match status" value="1"/>
</dbReference>
<dbReference type="GO" id="GO:0007076">
    <property type="term" value="P:mitotic chromosome condensation"/>
    <property type="evidence" value="ECO:0007669"/>
    <property type="project" value="InterPro"/>
</dbReference>
<feature type="domain" description="Condensin complex subunit 1 C-terminal" evidence="8">
    <location>
        <begin position="379"/>
        <end position="526"/>
    </location>
</feature>
<evidence type="ECO:0000256" key="6">
    <source>
        <dbReference type="ARBA" id="ARBA00023306"/>
    </source>
</evidence>
<feature type="compositionally biased region" description="Basic and acidic residues" evidence="7">
    <location>
        <begin position="815"/>
        <end position="828"/>
    </location>
</feature>
<feature type="compositionally biased region" description="Low complexity" evidence="7">
    <location>
        <begin position="736"/>
        <end position="752"/>
    </location>
</feature>
<sequence length="857" mass="96854">MGVVCRRVSRSGPSPTVISLLQERCYDPAVSLRKQAMVTLCELLEHFPDCKELLESWARVMPKFILDAEQSVQEKALDYFKTIVIDRIKESRRSGDQSIWILLEKLDIGTDVINAVSKGCSILAKKQPIQRGVIEALEEAVTDESKKTGAWIMLSHLAPHASKHINAKLIVSCWKNVFSLPITAETTKERLKVLSVMGTISASISSESKAKISKEILASLFTYSVELSLIKAYIQVLVDLKHGNITEWTSNLLGKSTEVLGSIVSASMNMKGEKPEEFLPVYFFDRHLFTVGEISLVCPKVITPKIITILQTLISPSFSHILLTTQNTNSDSPSPIPIPSSTRAHAFVCLGKICLDNQILAQQCIVLFARELETSPHDVVRNNVTVIMCDLCKRFTSLVDGYVCKLALCLKDEKEYVRKQTLMLLTNLIQEDYIKWNSAGSTLLFFRFVVSLVDSSFAIRQYAQCCLLSLLEKKANMNVNIFYNNFVETIFFLNDCKSHSTYNQFKQTVRERQLFTVKSEDKRMEIYQVFLSHLEDTHKFTLQWKLATEILGGVVEGTLPLTSDGVLLDALKILSSKYIKLKLTSAIPKEEGEEETEENETEKLVSAATGKMLSKLQRKSIVEHIVPIVIELKQILASKRSSLLKNLFGYIKEMMVDFKDELNDIFITDPQLAKEIEYDMRMVDQIQNSRPSTPMSRVISPKPPSLSQIPPATLRKKAMQRLSLPYQPSPAKVKNSNQKTRSSSSKSVGSDLKSYLQSPALQKMKNVKLKENSANHKNGDQSIPKKMKFQSDSESLSDSDKEVIKKITKKTKKQPKQDTKKNKKRERESDDEDSNPIARKKQKTKKETTRSKSSKIR</sequence>
<proteinExistence type="predicted"/>
<evidence type="ECO:0000313" key="9">
    <source>
        <dbReference type="EMBL" id="NDV29451.1"/>
    </source>
</evidence>
<keyword evidence="4" id="KW-0226">DNA condensation</keyword>
<feature type="region of interest" description="Disordered" evidence="7">
    <location>
        <begin position="725"/>
        <end position="752"/>
    </location>
</feature>
<dbReference type="EMBL" id="GIBP01000482">
    <property type="protein sequence ID" value="NDV29451.1"/>
    <property type="molecule type" value="Transcribed_RNA"/>
</dbReference>
<dbReference type="Gene3D" id="1.25.10.10">
    <property type="entry name" value="Leucine-rich Repeat Variant"/>
    <property type="match status" value="1"/>
</dbReference>
<dbReference type="SUPFAM" id="SSF48371">
    <property type="entry name" value="ARM repeat"/>
    <property type="match status" value="1"/>
</dbReference>
<evidence type="ECO:0000256" key="1">
    <source>
        <dbReference type="ARBA" id="ARBA00004123"/>
    </source>
</evidence>
<dbReference type="AlphaFoldDB" id="A0A6B2KXT0"/>
<protein>
    <recommendedName>
        <fullName evidence="8">Condensin complex subunit 1 C-terminal domain-containing protein</fullName>
    </recommendedName>
</protein>
<dbReference type="InterPro" id="IPR026971">
    <property type="entry name" value="CND1/NCAPD3"/>
</dbReference>
<accession>A0A6B2KXT0</accession>
<evidence type="ECO:0000259" key="8">
    <source>
        <dbReference type="Pfam" id="PF12717"/>
    </source>
</evidence>
<dbReference type="GO" id="GO:0000796">
    <property type="term" value="C:condensin complex"/>
    <property type="evidence" value="ECO:0007669"/>
    <property type="project" value="TreeGrafter"/>
</dbReference>
<dbReference type="InterPro" id="IPR016024">
    <property type="entry name" value="ARM-type_fold"/>
</dbReference>
<evidence type="ECO:0000256" key="4">
    <source>
        <dbReference type="ARBA" id="ARBA00023067"/>
    </source>
</evidence>
<dbReference type="PANTHER" id="PTHR14222">
    <property type="entry name" value="CONDENSIN"/>
    <property type="match status" value="1"/>
</dbReference>
<dbReference type="GO" id="GO:0010032">
    <property type="term" value="P:meiotic chromosome condensation"/>
    <property type="evidence" value="ECO:0007669"/>
    <property type="project" value="TreeGrafter"/>
</dbReference>
<keyword evidence="3" id="KW-0498">Mitosis</keyword>
<dbReference type="InterPro" id="IPR011989">
    <property type="entry name" value="ARM-like"/>
</dbReference>
<evidence type="ECO:0000256" key="5">
    <source>
        <dbReference type="ARBA" id="ARBA00023242"/>
    </source>
</evidence>